<proteinExistence type="predicted"/>
<dbReference type="PANTHER" id="PTHR45632">
    <property type="entry name" value="LD33804P"/>
    <property type="match status" value="1"/>
</dbReference>
<keyword evidence="3" id="KW-1185">Reference proteome</keyword>
<dbReference type="AlphaFoldDB" id="A0A4Y2DFB7"/>
<sequence>MSQKRKFNSDTSNLNEELKYDAVLRTEDGRKFQVHIDLLASQSDFFKALFCDGFGDGRDVLLKGIGAKSLESILEYIYTGSINLNKNNAVDIFVASD</sequence>
<evidence type="ECO:0000259" key="1">
    <source>
        <dbReference type="PROSITE" id="PS50097"/>
    </source>
</evidence>
<name>A0A4Y2DFB7_ARAVE</name>
<dbReference type="EMBL" id="BGPR01000340">
    <property type="protein sequence ID" value="GBM14245.1"/>
    <property type="molecule type" value="Genomic_DNA"/>
</dbReference>
<dbReference type="SMART" id="SM00225">
    <property type="entry name" value="BTB"/>
    <property type="match status" value="1"/>
</dbReference>
<dbReference type="SUPFAM" id="SSF54695">
    <property type="entry name" value="POZ domain"/>
    <property type="match status" value="1"/>
</dbReference>
<comment type="caution">
    <text evidence="2">The sequence shown here is derived from an EMBL/GenBank/DDBJ whole genome shotgun (WGS) entry which is preliminary data.</text>
</comment>
<gene>
    <name evidence="2" type="ORF">AVEN_167326_1</name>
</gene>
<dbReference type="OrthoDB" id="6482909at2759"/>
<dbReference type="Gene3D" id="3.30.710.10">
    <property type="entry name" value="Potassium Channel Kv1.1, Chain A"/>
    <property type="match status" value="1"/>
</dbReference>
<accession>A0A4Y2DFB7</accession>
<dbReference type="PROSITE" id="PS50097">
    <property type="entry name" value="BTB"/>
    <property type="match status" value="1"/>
</dbReference>
<dbReference type="InterPro" id="IPR000210">
    <property type="entry name" value="BTB/POZ_dom"/>
</dbReference>
<dbReference type="CDD" id="cd18186">
    <property type="entry name" value="BTB_POZ_ZBTB_KLHL-like"/>
    <property type="match status" value="1"/>
</dbReference>
<dbReference type="InterPro" id="IPR011333">
    <property type="entry name" value="SKP1/BTB/POZ_sf"/>
</dbReference>
<organism evidence="2 3">
    <name type="scientific">Araneus ventricosus</name>
    <name type="common">Orbweaver spider</name>
    <name type="synonym">Epeira ventricosa</name>
    <dbReference type="NCBI Taxonomy" id="182803"/>
    <lineage>
        <taxon>Eukaryota</taxon>
        <taxon>Metazoa</taxon>
        <taxon>Ecdysozoa</taxon>
        <taxon>Arthropoda</taxon>
        <taxon>Chelicerata</taxon>
        <taxon>Arachnida</taxon>
        <taxon>Araneae</taxon>
        <taxon>Araneomorphae</taxon>
        <taxon>Entelegynae</taxon>
        <taxon>Araneoidea</taxon>
        <taxon>Araneidae</taxon>
        <taxon>Araneus</taxon>
    </lineage>
</organism>
<dbReference type="Pfam" id="PF00651">
    <property type="entry name" value="BTB"/>
    <property type="match status" value="1"/>
</dbReference>
<dbReference type="Proteomes" id="UP000499080">
    <property type="component" value="Unassembled WGS sequence"/>
</dbReference>
<reference evidence="2 3" key="1">
    <citation type="journal article" date="2019" name="Sci. Rep.">
        <title>Orb-weaving spider Araneus ventricosus genome elucidates the spidroin gene catalogue.</title>
        <authorList>
            <person name="Kono N."/>
            <person name="Nakamura H."/>
            <person name="Ohtoshi R."/>
            <person name="Moran D.A.P."/>
            <person name="Shinohara A."/>
            <person name="Yoshida Y."/>
            <person name="Fujiwara M."/>
            <person name="Mori M."/>
            <person name="Tomita M."/>
            <person name="Arakawa K."/>
        </authorList>
    </citation>
    <scope>NUCLEOTIDE SEQUENCE [LARGE SCALE GENOMIC DNA]</scope>
</reference>
<protein>
    <recommendedName>
        <fullName evidence="1">BTB domain-containing protein</fullName>
    </recommendedName>
</protein>
<evidence type="ECO:0000313" key="2">
    <source>
        <dbReference type="EMBL" id="GBM14245.1"/>
    </source>
</evidence>
<evidence type="ECO:0000313" key="3">
    <source>
        <dbReference type="Proteomes" id="UP000499080"/>
    </source>
</evidence>
<feature type="domain" description="BTB" evidence="1">
    <location>
        <begin position="20"/>
        <end position="86"/>
    </location>
</feature>